<sequence>MQQRLLLLVVVALLPCTLSALTRLKEHYSWKQVDFTWPTKALKERAIQSGMFQPENVLPLGLEAGTDRLVITLPRWKPGLPATLATVPRNSNERAPLLRPYPNWIWHHPGNCDGLISVFRVNLDTCNRLWVLDSGAVDAGIGVKQQCPPKLLVFDFNTDNLLVKYVLPDDQVKDGSFFTNIVVDLVNNDCGLDAFAYMSDVWRFGLVIYDLKTNTSRRIEHEYFYPDPMATKFNVNGLQFRWPDGIFGLALSPASRFTNEKTLYFHPMASFREFAVSTEVLRNSSAIGDEIADMFHAFDPRGTENEHSSAEAMSANGVLFYNLVSRNAVGCWNSRLPYKPEYQGIVDSDNEALVFPNDMRMDKSQNLWLLSNRLPQFIYQGLNTSDVNFRVLTGSVMDLVRDGVCDPRSMPEVKKNKVSLLRGLFAAQFGCNLIGS</sequence>
<dbReference type="Pfam" id="PF03022">
    <property type="entry name" value="MRJP"/>
    <property type="match status" value="1"/>
</dbReference>
<protein>
    <recommendedName>
        <fullName evidence="7">Bee-milk protein</fullName>
    </recommendedName>
</protein>
<accession>A0A8S1CU57</accession>
<evidence type="ECO:0000256" key="4">
    <source>
        <dbReference type="SAM" id="SignalP"/>
    </source>
</evidence>
<dbReference type="Gene3D" id="2.120.10.30">
    <property type="entry name" value="TolB, C-terminal domain"/>
    <property type="match status" value="1"/>
</dbReference>
<gene>
    <name evidence="5" type="ORF">CLODIP_2_CD10516</name>
</gene>
<keyword evidence="3" id="KW-0964">Secreted</keyword>
<feature type="signal peptide" evidence="4">
    <location>
        <begin position="1"/>
        <end position="19"/>
    </location>
</feature>
<evidence type="ECO:0000313" key="5">
    <source>
        <dbReference type="EMBL" id="CAB3374168.1"/>
    </source>
</evidence>
<dbReference type="InterPro" id="IPR011042">
    <property type="entry name" value="6-blade_b-propeller_TolB-like"/>
</dbReference>
<keyword evidence="6" id="KW-1185">Reference proteome</keyword>
<evidence type="ECO:0008006" key="7">
    <source>
        <dbReference type="Google" id="ProtNLM"/>
    </source>
</evidence>
<evidence type="ECO:0000256" key="3">
    <source>
        <dbReference type="ARBA" id="ARBA00022525"/>
    </source>
</evidence>
<feature type="chain" id="PRO_5035949287" description="Bee-milk protein" evidence="4">
    <location>
        <begin position="20"/>
        <end position="436"/>
    </location>
</feature>
<comment type="similarity">
    <text evidence="2">Belongs to the major royal jelly protein family.</text>
</comment>
<keyword evidence="4" id="KW-0732">Signal</keyword>
<dbReference type="PRINTS" id="PR01366">
    <property type="entry name" value="ROYALJELLY"/>
</dbReference>
<dbReference type="InterPro" id="IPR017996">
    <property type="entry name" value="MRJP/yellow-related"/>
</dbReference>
<dbReference type="AlphaFoldDB" id="A0A8S1CU57"/>
<dbReference type="EMBL" id="CADEPI010000094">
    <property type="protein sequence ID" value="CAB3374168.1"/>
    <property type="molecule type" value="Genomic_DNA"/>
</dbReference>
<comment type="caution">
    <text evidence="5">The sequence shown here is derived from an EMBL/GenBank/DDBJ whole genome shotgun (WGS) entry which is preliminary data.</text>
</comment>
<evidence type="ECO:0000313" key="6">
    <source>
        <dbReference type="Proteomes" id="UP000494165"/>
    </source>
</evidence>
<dbReference type="PANTHER" id="PTHR10009">
    <property type="entry name" value="PROTEIN YELLOW-RELATED"/>
    <property type="match status" value="1"/>
</dbReference>
<reference evidence="5 6" key="1">
    <citation type="submission" date="2020-04" db="EMBL/GenBank/DDBJ databases">
        <authorList>
            <person name="Alioto T."/>
            <person name="Alioto T."/>
            <person name="Gomez Garrido J."/>
        </authorList>
    </citation>
    <scope>NUCLEOTIDE SEQUENCE [LARGE SCALE GENOMIC DNA]</scope>
</reference>
<dbReference type="GO" id="GO:0005576">
    <property type="term" value="C:extracellular region"/>
    <property type="evidence" value="ECO:0007669"/>
    <property type="project" value="UniProtKB-SubCell"/>
</dbReference>
<dbReference type="PANTHER" id="PTHR10009:SF13">
    <property type="entry name" value="DOPAMINECHROME TAUTOMERASE"/>
    <property type="match status" value="1"/>
</dbReference>
<dbReference type="FunFam" id="2.120.10.30:FF:000045">
    <property type="entry name" value="Blast:Protein yellow"/>
    <property type="match status" value="1"/>
</dbReference>
<evidence type="ECO:0000256" key="2">
    <source>
        <dbReference type="ARBA" id="ARBA00009127"/>
    </source>
</evidence>
<comment type="subcellular location">
    <subcellularLocation>
        <location evidence="1">Secreted</location>
    </subcellularLocation>
</comment>
<proteinExistence type="inferred from homology"/>
<name>A0A8S1CU57_9INSE</name>
<dbReference type="Proteomes" id="UP000494165">
    <property type="component" value="Unassembled WGS sequence"/>
</dbReference>
<dbReference type="OrthoDB" id="7776143at2759"/>
<organism evidence="5 6">
    <name type="scientific">Cloeon dipterum</name>
    <dbReference type="NCBI Taxonomy" id="197152"/>
    <lineage>
        <taxon>Eukaryota</taxon>
        <taxon>Metazoa</taxon>
        <taxon>Ecdysozoa</taxon>
        <taxon>Arthropoda</taxon>
        <taxon>Hexapoda</taxon>
        <taxon>Insecta</taxon>
        <taxon>Pterygota</taxon>
        <taxon>Palaeoptera</taxon>
        <taxon>Ephemeroptera</taxon>
        <taxon>Pisciforma</taxon>
        <taxon>Baetidae</taxon>
        <taxon>Cloeon</taxon>
    </lineage>
</organism>
<evidence type="ECO:0000256" key="1">
    <source>
        <dbReference type="ARBA" id="ARBA00004613"/>
    </source>
</evidence>